<feature type="transmembrane region" description="Helical" evidence="1">
    <location>
        <begin position="25"/>
        <end position="48"/>
    </location>
</feature>
<evidence type="ECO:0000256" key="1">
    <source>
        <dbReference type="SAM" id="Phobius"/>
    </source>
</evidence>
<feature type="transmembrane region" description="Helical" evidence="1">
    <location>
        <begin position="137"/>
        <end position="157"/>
    </location>
</feature>
<keyword evidence="1" id="KW-0812">Transmembrane</keyword>
<dbReference type="Proteomes" id="UP000199630">
    <property type="component" value="Unassembled WGS sequence"/>
</dbReference>
<evidence type="ECO:0000313" key="3">
    <source>
        <dbReference type="Proteomes" id="UP000199630"/>
    </source>
</evidence>
<keyword evidence="1" id="KW-1133">Transmembrane helix</keyword>
<accession>A0A1I3VI43</accession>
<keyword evidence="1" id="KW-0472">Membrane</keyword>
<gene>
    <name evidence="2" type="ORF">SAMN04487991_3337</name>
</gene>
<evidence type="ECO:0000313" key="2">
    <source>
        <dbReference type="EMBL" id="SFJ93801.1"/>
    </source>
</evidence>
<reference evidence="3" key="1">
    <citation type="submission" date="2016-10" db="EMBL/GenBank/DDBJ databases">
        <authorList>
            <person name="Varghese N."/>
            <person name="Submissions S."/>
        </authorList>
    </citation>
    <scope>NUCLEOTIDE SEQUENCE [LARGE SCALE GENOMIC DNA]</scope>
    <source>
        <strain evidence="3">DSM 26471</strain>
    </source>
</reference>
<keyword evidence="3" id="KW-1185">Reference proteome</keyword>
<feature type="transmembrane region" description="Helical" evidence="1">
    <location>
        <begin position="85"/>
        <end position="104"/>
    </location>
</feature>
<protein>
    <submittedName>
        <fullName evidence="2">Uncharacterized protein</fullName>
    </submittedName>
</protein>
<dbReference type="EMBL" id="FORH01000007">
    <property type="protein sequence ID" value="SFJ93801.1"/>
    <property type="molecule type" value="Genomic_DNA"/>
</dbReference>
<name>A0A1I3VI43_9RHOB</name>
<organism evidence="2 3">
    <name type="scientific">Celeribacter neptunius</name>
    <dbReference type="NCBI Taxonomy" id="588602"/>
    <lineage>
        <taxon>Bacteria</taxon>
        <taxon>Pseudomonadati</taxon>
        <taxon>Pseudomonadota</taxon>
        <taxon>Alphaproteobacteria</taxon>
        <taxon>Rhodobacterales</taxon>
        <taxon>Roseobacteraceae</taxon>
        <taxon>Celeribacter</taxon>
    </lineage>
</organism>
<proteinExistence type="predicted"/>
<sequence>MAQPAIAGPGPDGTRAVVLTPLSSFLGSALLLVGVLGLAAAQWGLPIAYARRFKAQQRPVLFFLCHGLLSCFAYFAILGATVGDAALPLIAFPILGFFSVGQILDLIAETGFVTQSLAAFTVTAVLMALLAKRFRPIRAIALLLTLTAATASAITVADHSAQRRISEAASELGADCLHSMSLWASAGQRLGTFTLMGELRYANRHATAWVGQTFYAWSYKENRFYPINTVPLHYKRPSACAL</sequence>
<feature type="transmembrane region" description="Helical" evidence="1">
    <location>
        <begin position="111"/>
        <end position="131"/>
    </location>
</feature>
<dbReference type="STRING" id="588602.SAMN04487991_3337"/>
<feature type="transmembrane region" description="Helical" evidence="1">
    <location>
        <begin position="60"/>
        <end position="79"/>
    </location>
</feature>
<dbReference type="AlphaFoldDB" id="A0A1I3VI43"/>